<gene>
    <name evidence="2" type="ORF">CONLIGDRAFT_686610</name>
</gene>
<dbReference type="EMBL" id="KV875106">
    <property type="protein sequence ID" value="OIW23695.1"/>
    <property type="molecule type" value="Genomic_DNA"/>
</dbReference>
<keyword evidence="3" id="KW-1185">Reference proteome</keyword>
<dbReference type="Proteomes" id="UP000182658">
    <property type="component" value="Unassembled WGS sequence"/>
</dbReference>
<dbReference type="AlphaFoldDB" id="A0A1J7I7R7"/>
<reference evidence="2 3" key="1">
    <citation type="submission" date="2016-10" db="EMBL/GenBank/DDBJ databases">
        <title>Draft genome sequence of Coniochaeta ligniaria NRRL30616, a lignocellulolytic fungus for bioabatement of inhibitors in plant biomass hydrolysates.</title>
        <authorList>
            <consortium name="DOE Joint Genome Institute"/>
            <person name="Jimenez D.J."/>
            <person name="Hector R.E."/>
            <person name="Riley R."/>
            <person name="Sun H."/>
            <person name="Grigoriev I.V."/>
            <person name="Van Elsas J.D."/>
            <person name="Nichols N.N."/>
        </authorList>
    </citation>
    <scope>NUCLEOTIDE SEQUENCE [LARGE SCALE GENOMIC DNA]</scope>
    <source>
        <strain evidence="2 3">NRRL 30616</strain>
    </source>
</reference>
<protein>
    <submittedName>
        <fullName evidence="2">Uncharacterized protein</fullName>
    </submittedName>
</protein>
<dbReference type="InParanoid" id="A0A1J7I7R7"/>
<organism evidence="2 3">
    <name type="scientific">Coniochaeta ligniaria NRRL 30616</name>
    <dbReference type="NCBI Taxonomy" id="1408157"/>
    <lineage>
        <taxon>Eukaryota</taxon>
        <taxon>Fungi</taxon>
        <taxon>Dikarya</taxon>
        <taxon>Ascomycota</taxon>
        <taxon>Pezizomycotina</taxon>
        <taxon>Sordariomycetes</taxon>
        <taxon>Sordariomycetidae</taxon>
        <taxon>Coniochaetales</taxon>
        <taxon>Coniochaetaceae</taxon>
        <taxon>Coniochaeta</taxon>
    </lineage>
</organism>
<feature type="region of interest" description="Disordered" evidence="1">
    <location>
        <begin position="21"/>
        <end position="65"/>
    </location>
</feature>
<evidence type="ECO:0000313" key="2">
    <source>
        <dbReference type="EMBL" id="OIW23695.1"/>
    </source>
</evidence>
<proteinExistence type="predicted"/>
<accession>A0A1J7I7R7</accession>
<evidence type="ECO:0000313" key="3">
    <source>
        <dbReference type="Proteomes" id="UP000182658"/>
    </source>
</evidence>
<sequence length="201" mass="22172">MPWLLASVTRHQQVTSAISQDASCRGLESPLPNPKYRARPRALGSATPSHSAGMLSDPKSHTPIAGHPCHPSCNLAWDSSKPPLSRPRRPIRGLQETSPGVWDANCLPHLSGIAFEDILGRVDETTPLPSPLLPLLKSRSRFHHGNYGLEAVQLAYAVISLEYRHMESSDLLFANAPRLRRSLNREPRGIGAVPQWPPRRL</sequence>
<evidence type="ECO:0000256" key="1">
    <source>
        <dbReference type="SAM" id="MobiDB-lite"/>
    </source>
</evidence>
<name>A0A1J7I7R7_9PEZI</name>